<feature type="domain" description="Cyclin-like" evidence="6">
    <location>
        <begin position="252"/>
        <end position="336"/>
    </location>
</feature>
<dbReference type="Pfam" id="PF02984">
    <property type="entry name" value="Cyclin_C"/>
    <property type="match status" value="1"/>
</dbReference>
<name>A0ABR2MQU9_9ASPA</name>
<reference evidence="8 9" key="1">
    <citation type="journal article" date="2022" name="Nat. Plants">
        <title>Genomes of leafy and leafless Platanthera orchids illuminate the evolution of mycoheterotrophy.</title>
        <authorList>
            <person name="Li M.H."/>
            <person name="Liu K.W."/>
            <person name="Li Z."/>
            <person name="Lu H.C."/>
            <person name="Ye Q.L."/>
            <person name="Zhang D."/>
            <person name="Wang J.Y."/>
            <person name="Li Y.F."/>
            <person name="Zhong Z.M."/>
            <person name="Liu X."/>
            <person name="Yu X."/>
            <person name="Liu D.K."/>
            <person name="Tu X.D."/>
            <person name="Liu B."/>
            <person name="Hao Y."/>
            <person name="Liao X.Y."/>
            <person name="Jiang Y.T."/>
            <person name="Sun W.H."/>
            <person name="Chen J."/>
            <person name="Chen Y.Q."/>
            <person name="Ai Y."/>
            <person name="Zhai J.W."/>
            <person name="Wu S.S."/>
            <person name="Zhou Z."/>
            <person name="Hsiao Y.Y."/>
            <person name="Wu W.L."/>
            <person name="Chen Y.Y."/>
            <person name="Lin Y.F."/>
            <person name="Hsu J.L."/>
            <person name="Li C.Y."/>
            <person name="Wang Z.W."/>
            <person name="Zhao X."/>
            <person name="Zhong W.Y."/>
            <person name="Ma X.K."/>
            <person name="Ma L."/>
            <person name="Huang J."/>
            <person name="Chen G.Z."/>
            <person name="Huang M.Z."/>
            <person name="Huang L."/>
            <person name="Peng D.H."/>
            <person name="Luo Y.B."/>
            <person name="Zou S.Q."/>
            <person name="Chen S.P."/>
            <person name="Lan S."/>
            <person name="Tsai W.C."/>
            <person name="Van de Peer Y."/>
            <person name="Liu Z.J."/>
        </authorList>
    </citation>
    <scope>NUCLEOTIDE SEQUENCE [LARGE SCALE GENOMIC DNA]</scope>
    <source>
        <strain evidence="8">Lor288</strain>
    </source>
</reference>
<keyword evidence="9" id="KW-1185">Reference proteome</keyword>
<dbReference type="InterPro" id="IPR039361">
    <property type="entry name" value="Cyclin"/>
</dbReference>
<comment type="caution">
    <text evidence="8">The sequence shown here is derived from an EMBL/GenBank/DDBJ whole genome shotgun (WGS) entry which is preliminary data.</text>
</comment>
<dbReference type="InterPro" id="IPR004367">
    <property type="entry name" value="Cyclin_C-dom"/>
</dbReference>
<gene>
    <name evidence="8" type="primary">CYCA2-1</name>
    <name evidence="8" type="ORF">KSP40_PGU011426</name>
</gene>
<dbReference type="SMART" id="SM00385">
    <property type="entry name" value="CYCLIN"/>
    <property type="match status" value="2"/>
</dbReference>
<dbReference type="SUPFAM" id="SSF47954">
    <property type="entry name" value="Cyclin-like"/>
    <property type="match status" value="2"/>
</dbReference>
<dbReference type="CDD" id="cd20506">
    <property type="entry name" value="CYCLIN_AtCycA-like_rpt2"/>
    <property type="match status" value="1"/>
</dbReference>
<dbReference type="PIRSF" id="PIRSF001771">
    <property type="entry name" value="Cyclin_A_B_D_E"/>
    <property type="match status" value="1"/>
</dbReference>
<evidence type="ECO:0000256" key="5">
    <source>
        <dbReference type="RuleBase" id="RU000383"/>
    </source>
</evidence>
<keyword evidence="3 5" id="KW-0195">Cyclin</keyword>
<evidence type="ECO:0000313" key="9">
    <source>
        <dbReference type="Proteomes" id="UP001412067"/>
    </source>
</evidence>
<evidence type="ECO:0000256" key="1">
    <source>
        <dbReference type="ARBA" id="ARBA00006955"/>
    </source>
</evidence>
<keyword evidence="4" id="KW-0131">Cell cycle</keyword>
<feature type="domain" description="Cyclin-like" evidence="6">
    <location>
        <begin position="349"/>
        <end position="437"/>
    </location>
</feature>
<accession>A0ABR2MQU9</accession>
<proteinExistence type="inferred from homology"/>
<feature type="domain" description="Cyclin C-terminal" evidence="7">
    <location>
        <begin position="345"/>
        <end position="468"/>
    </location>
</feature>
<evidence type="ECO:0000256" key="2">
    <source>
        <dbReference type="ARBA" id="ARBA00022618"/>
    </source>
</evidence>
<dbReference type="InterPro" id="IPR036915">
    <property type="entry name" value="Cyclin-like_sf"/>
</dbReference>
<evidence type="ECO:0000313" key="8">
    <source>
        <dbReference type="EMBL" id="KAK8966386.1"/>
    </source>
</evidence>
<dbReference type="InterPro" id="IPR006671">
    <property type="entry name" value="Cyclin_N"/>
</dbReference>
<organism evidence="8 9">
    <name type="scientific">Platanthera guangdongensis</name>
    <dbReference type="NCBI Taxonomy" id="2320717"/>
    <lineage>
        <taxon>Eukaryota</taxon>
        <taxon>Viridiplantae</taxon>
        <taxon>Streptophyta</taxon>
        <taxon>Embryophyta</taxon>
        <taxon>Tracheophyta</taxon>
        <taxon>Spermatophyta</taxon>
        <taxon>Magnoliopsida</taxon>
        <taxon>Liliopsida</taxon>
        <taxon>Asparagales</taxon>
        <taxon>Orchidaceae</taxon>
        <taxon>Orchidoideae</taxon>
        <taxon>Orchideae</taxon>
        <taxon>Orchidinae</taxon>
        <taxon>Platanthera</taxon>
    </lineage>
</organism>
<dbReference type="InterPro" id="IPR046965">
    <property type="entry name" value="Cyclin_A/B-like"/>
</dbReference>
<comment type="similarity">
    <text evidence="1">Belongs to the cyclin family. Cyclin AB subfamily.</text>
</comment>
<sequence>MNKQTSVVPSYKRNTGPVTRAKAATLASHSRIPLPRPALLPDKKQMKGRRTKRMASDENNHTVSNVVVSQNKKRAVLNDVSNVCCENSSRNCTNLVKMQAKACTQQVRSDQFKPKARSNYKDLKFNPATSGFELFHDDANTGKHEVHVSEDLNDHGSSFSSAALDGPIVCTSKKEGYTLDVKAILSEDEGSLKCLVIQDIDLDFSNPQMCSLYANDIYANLRASELILRPSSTFMETLQREITQTMRGILIDWLVEVAEEYRLVPDTLYLSVYVIDSFLSKNFVERQRLQLLGIACMLIASKYEEICAPRVEEFCYITDNTYTKEDVLKMEIQVLKYLDFRLSVPTVKTFLRRFLRAAQTSYSVSSLPLGYIANYLSELTLVEYRFLKFLPSVIAASAVFLAIWTLDQPNQPWNSTLEHYTSYKPLDIKSAVLQMHDLQQNSATSALVAVREKYLQEKYEGVATRVSPKLPDSLFF</sequence>
<dbReference type="SMART" id="SM01332">
    <property type="entry name" value="Cyclin_C"/>
    <property type="match status" value="1"/>
</dbReference>
<protein>
    <submittedName>
        <fullName evidence="8">Cyclin-A2-1</fullName>
    </submittedName>
</protein>
<evidence type="ECO:0000259" key="6">
    <source>
        <dbReference type="SMART" id="SM00385"/>
    </source>
</evidence>
<dbReference type="CDD" id="cd20562">
    <property type="entry name" value="CYCLIN_AtCycA_like_rpt1"/>
    <property type="match status" value="1"/>
</dbReference>
<evidence type="ECO:0000256" key="3">
    <source>
        <dbReference type="ARBA" id="ARBA00023127"/>
    </source>
</evidence>
<dbReference type="EMBL" id="JBBWWR010000005">
    <property type="protein sequence ID" value="KAK8966386.1"/>
    <property type="molecule type" value="Genomic_DNA"/>
</dbReference>
<evidence type="ECO:0000259" key="7">
    <source>
        <dbReference type="SMART" id="SM01332"/>
    </source>
</evidence>
<dbReference type="Proteomes" id="UP001412067">
    <property type="component" value="Unassembled WGS sequence"/>
</dbReference>
<dbReference type="PANTHER" id="PTHR10177">
    <property type="entry name" value="CYCLINS"/>
    <property type="match status" value="1"/>
</dbReference>
<dbReference type="InterPro" id="IPR013763">
    <property type="entry name" value="Cyclin-like_dom"/>
</dbReference>
<keyword evidence="2" id="KW-0132">Cell division</keyword>
<evidence type="ECO:0000256" key="4">
    <source>
        <dbReference type="ARBA" id="ARBA00023306"/>
    </source>
</evidence>
<dbReference type="Gene3D" id="1.10.472.10">
    <property type="entry name" value="Cyclin-like"/>
    <property type="match status" value="2"/>
</dbReference>
<dbReference type="Pfam" id="PF00134">
    <property type="entry name" value="Cyclin_N"/>
    <property type="match status" value="1"/>
</dbReference>